<dbReference type="Pfam" id="PF21089">
    <property type="entry name" value="PKS_DH_N"/>
    <property type="match status" value="1"/>
</dbReference>
<dbReference type="InterPro" id="IPR036736">
    <property type="entry name" value="ACP-like_sf"/>
</dbReference>
<dbReference type="PANTHER" id="PTHR43775:SF51">
    <property type="entry name" value="INACTIVE PHENOLPHTHIOCEROL SYNTHESIS POLYKETIDE SYNTHASE TYPE I PKS1-RELATED"/>
    <property type="match status" value="1"/>
</dbReference>
<dbReference type="SMART" id="SM01294">
    <property type="entry name" value="PKS_PP_betabranch"/>
    <property type="match status" value="1"/>
</dbReference>
<dbReference type="InterPro" id="IPR042104">
    <property type="entry name" value="PKS_dehydratase_sf"/>
</dbReference>
<dbReference type="InterPro" id="IPR014031">
    <property type="entry name" value="Ketoacyl_synth_C"/>
</dbReference>
<dbReference type="SUPFAM" id="SSF53901">
    <property type="entry name" value="Thiolase-like"/>
    <property type="match status" value="1"/>
</dbReference>
<dbReference type="InterPro" id="IPR049552">
    <property type="entry name" value="PKS_DH_N"/>
</dbReference>
<dbReference type="Gene3D" id="3.40.47.10">
    <property type="match status" value="1"/>
</dbReference>
<evidence type="ECO:0000256" key="1">
    <source>
        <dbReference type="ARBA" id="ARBA00022450"/>
    </source>
</evidence>
<dbReference type="Pfam" id="PF00698">
    <property type="entry name" value="Acyl_transf_1"/>
    <property type="match status" value="1"/>
</dbReference>
<dbReference type="PANTHER" id="PTHR43775">
    <property type="entry name" value="FATTY ACID SYNTHASE"/>
    <property type="match status" value="1"/>
</dbReference>
<sequence>MVQRTPDEWRDLLRGVSAAEGERLLLAEVRAQVAALVDADTAETFDSGLSWQRLGVRGGVASRLLARLGETVGPQLSAVVYFGQPTPAALAGHLRRVVLGELPDEADVSVVAADEPIAILGMACRFPGGVASPEDLWDLLLAERCAVSDLPQDRGWDLDLLCGQDSERPGGSVARRGGFIDGGVDFDPEFFGISPREAVAMHPHQRLLLIAAHEAIERAGLPVTDLRGTDVGVFAGAAGPEYGPHWHRPTEEVRGMLLLGTEPSVVSGRVSHAFGFEGPSLTVHTACSSSLVAVHLASSALLRGECSLALAGGVSYHTGPGVFTEFSRQGALSADGVCKPFSAAADGTGWGEGVGVLVLARLSEAVRNGYPVLAVVRGSAVNQDGASNGLTAPSGPAQEKVIRQALAASGLTVEDVDVVEAHGTGTRLGDPVEASALLATYGRRGADVPPALLGSVKGNLGHTIAAAGVAGVIKMVQALRHGVVPRTLHADEPNPLVDWSSGAVRLATERAAWPSAGRPRRAAVSSFGMSGTNAHVVLEQAAEPVLDDVPADPAALPALPFVVSAKSADALAGQVERLRSWLGDQPLVDVAWSLANRRAAFGHRVVVAAGDRDELLAGLATATPVRAVDGRTALLFAGQGSQRVGMGLGLVAAFPVFREAWDAVWAEFGLSGSEVVGSGVCLGDTGFVQPALFAVEVALFRLLESWGVRPDFVAGHSVGELAAAHVAGVLSLRDACVLVGARARLMGALPRGGAMVSVRASEAEVGSHLGDGVSIAAVNGPRSVVLSGVEEAVLEVAQRWGFKRLRVSHAFHSVLLEPMLDEFRVVAEGVTYSAPEIPVVSSGDVTSPEYWVRQVREPVRFLDVVRELESAGVRSFVEVGPGATLTALAQDCVREPADLGFVPMIRKGTAEVSGVVAALGEVFARGVPVDWDAFFAGRGARPVDLPTYAFQSRKYWMSSSSGSGSGHPLLDAVVALADGGLLCSGRLSAGRVPWLADHEVQGALVVPGVALLELAGFAADRVGCEVVEELTIQSPLLLPEQGELEIQLVARAADESGRRPFALHSRVDEEWVENALGVVAPGRGAMTGLGEWPPAGVEPVAVTGLYDELAEAGLRYGPSLRGVRRAWRREGEVFAEVGLPKEVGASGFAVHPALLDAALHVVGLLRPETAGSVPFSWNDVSLHGRGATVLRVRLAETVAGAVTLRADDGTGRPVLSVESLSVRPLSAERLRRVDSLFRVEWLPGGSAGVPDEVFEVASGTDVRAAVTATLARVRAWLAEHRDRTLTVWTRGAAADRAQAAVRGLLRSAQAEHPGRFTLVHGDAPVVVEDEPEVLVRDGRVFVPRLARAKAEPRPVFDPDGTVLITGASGVLGGLVARHLVARHGVRHLVLLSRSGAGVDGVDAVPVACDVADRDAVAAVLDAIPAAHPLTAVIHAAGVLDDGVIGSLTPDRVDAVLRPKADGAWHLHELTRGLDLSAFVLFSSVAGTVGSPGQANYAAANACLDALAELRHEQGLPAVSLAWGLWADGMGAKADRSRTSRLGLAAMSADEGLALFDAALGAGEPVLVPARLDPAGLREAPVLLRGLIAARRPKVAEAEKPVAERLAGLTAAEQLRFVVDLVRSRAAAVLGHATTDAVEETRAFRDLGFDSLSGVDLRNALSAATGLRLPATVVFDHPTPVALAERLLLDLVDRGAPEAHPVLAELDRLEAGLRAAEPDELLLSAVTSRLQILLTRWSDKRRAAEPVDDEIEVAGADELLDLIDAEFGRS</sequence>
<dbReference type="InterPro" id="IPR020841">
    <property type="entry name" value="PKS_Beta-ketoAc_synthase_dom"/>
</dbReference>
<evidence type="ECO:0000256" key="2">
    <source>
        <dbReference type="ARBA" id="ARBA00022553"/>
    </source>
</evidence>
<evidence type="ECO:0000259" key="9">
    <source>
        <dbReference type="PROSITE" id="PS52004"/>
    </source>
</evidence>
<feature type="region of interest" description="N-terminal hotdog fold" evidence="7">
    <location>
        <begin position="967"/>
        <end position="1086"/>
    </location>
</feature>
<keyword evidence="12" id="KW-1185">Reference proteome</keyword>
<dbReference type="InterPro" id="IPR049551">
    <property type="entry name" value="PKS_DH_C"/>
</dbReference>
<dbReference type="SUPFAM" id="SSF51735">
    <property type="entry name" value="NAD(P)-binding Rossmann-fold domains"/>
    <property type="match status" value="2"/>
</dbReference>
<dbReference type="InterPro" id="IPR009081">
    <property type="entry name" value="PP-bd_ACP"/>
</dbReference>
<dbReference type="FunFam" id="3.40.47.10:FF:000019">
    <property type="entry name" value="Polyketide synthase type I"/>
    <property type="match status" value="1"/>
</dbReference>
<dbReference type="SMART" id="SM00823">
    <property type="entry name" value="PKS_PP"/>
    <property type="match status" value="2"/>
</dbReference>
<evidence type="ECO:0000256" key="4">
    <source>
        <dbReference type="ARBA" id="ARBA00022737"/>
    </source>
</evidence>
<dbReference type="InterPro" id="IPR016039">
    <property type="entry name" value="Thiolase-like"/>
</dbReference>
<dbReference type="InterPro" id="IPR006162">
    <property type="entry name" value="Ppantetheine_attach_site"/>
</dbReference>
<feature type="active site" description="Proton donor; for dehydratase activity" evidence="7">
    <location>
        <position position="1156"/>
    </location>
</feature>
<dbReference type="SUPFAM" id="SSF52151">
    <property type="entry name" value="FabD/lysophospholipase-like"/>
    <property type="match status" value="1"/>
</dbReference>
<evidence type="ECO:0000256" key="5">
    <source>
        <dbReference type="ARBA" id="ARBA00023268"/>
    </source>
</evidence>
<dbReference type="GO" id="GO:0006633">
    <property type="term" value="P:fatty acid biosynthetic process"/>
    <property type="evidence" value="ECO:0007669"/>
    <property type="project" value="InterPro"/>
</dbReference>
<dbReference type="OrthoDB" id="9778690at2"/>
<dbReference type="InterPro" id="IPR013968">
    <property type="entry name" value="PKS_KR"/>
</dbReference>
<dbReference type="Gene3D" id="1.10.1200.10">
    <property type="entry name" value="ACP-like"/>
    <property type="match status" value="2"/>
</dbReference>
<dbReference type="Pfam" id="PF02801">
    <property type="entry name" value="Ketoacyl-synt_C"/>
    <property type="match status" value="1"/>
</dbReference>
<dbReference type="PROSITE" id="PS52004">
    <property type="entry name" value="KS3_2"/>
    <property type="match status" value="1"/>
</dbReference>
<dbReference type="SUPFAM" id="SSF47336">
    <property type="entry name" value="ACP-like"/>
    <property type="match status" value="2"/>
</dbReference>
<dbReference type="GO" id="GO:0031177">
    <property type="term" value="F:phosphopantetheine binding"/>
    <property type="evidence" value="ECO:0007669"/>
    <property type="project" value="InterPro"/>
</dbReference>
<feature type="domain" description="Carrier" evidence="8">
    <location>
        <begin position="1615"/>
        <end position="1690"/>
    </location>
</feature>
<dbReference type="PROSITE" id="PS50075">
    <property type="entry name" value="CARRIER"/>
    <property type="match status" value="1"/>
</dbReference>
<dbReference type="RefSeq" id="WP_143023035.1">
    <property type="nucleotide sequence ID" value="NZ_FNIX01000032.1"/>
</dbReference>
<dbReference type="PROSITE" id="PS52019">
    <property type="entry name" value="PKS_MFAS_DH"/>
    <property type="match status" value="1"/>
</dbReference>
<dbReference type="InterPro" id="IPR036291">
    <property type="entry name" value="NAD(P)-bd_dom_sf"/>
</dbReference>
<evidence type="ECO:0000256" key="7">
    <source>
        <dbReference type="PROSITE-ProRule" id="PRU01363"/>
    </source>
</evidence>
<dbReference type="InterPro" id="IPR001227">
    <property type="entry name" value="Ac_transferase_dom_sf"/>
</dbReference>
<dbReference type="InterPro" id="IPR014043">
    <property type="entry name" value="Acyl_transferase_dom"/>
</dbReference>
<keyword evidence="3 11" id="KW-0808">Transferase</keyword>
<dbReference type="EMBL" id="FNIX01000032">
    <property type="protein sequence ID" value="SDP97546.1"/>
    <property type="molecule type" value="Genomic_DNA"/>
</dbReference>
<dbReference type="Pfam" id="PF14765">
    <property type="entry name" value="PS-DH"/>
    <property type="match status" value="1"/>
</dbReference>
<dbReference type="Proteomes" id="UP000199691">
    <property type="component" value="Unassembled WGS sequence"/>
</dbReference>
<dbReference type="Gene3D" id="3.10.129.110">
    <property type="entry name" value="Polyketide synthase dehydratase"/>
    <property type="match status" value="1"/>
</dbReference>
<evidence type="ECO:0000313" key="12">
    <source>
        <dbReference type="Proteomes" id="UP000199691"/>
    </source>
</evidence>
<evidence type="ECO:0000256" key="3">
    <source>
        <dbReference type="ARBA" id="ARBA00022679"/>
    </source>
</evidence>
<dbReference type="STRING" id="641025.SAMN05421507_13216"/>
<organism evidence="11 12">
    <name type="scientific">Lentzea jiangxiensis</name>
    <dbReference type="NCBI Taxonomy" id="641025"/>
    <lineage>
        <taxon>Bacteria</taxon>
        <taxon>Bacillati</taxon>
        <taxon>Actinomycetota</taxon>
        <taxon>Actinomycetes</taxon>
        <taxon>Pseudonocardiales</taxon>
        <taxon>Pseudonocardiaceae</taxon>
        <taxon>Lentzea</taxon>
    </lineage>
</organism>
<dbReference type="InterPro" id="IPR016035">
    <property type="entry name" value="Acyl_Trfase/lysoPLipase"/>
</dbReference>
<dbReference type="InterPro" id="IPR020806">
    <property type="entry name" value="PKS_PP-bd"/>
</dbReference>
<feature type="domain" description="Ketosynthase family 3 (KS3)" evidence="9">
    <location>
        <begin position="114"/>
        <end position="540"/>
    </location>
</feature>
<dbReference type="Pfam" id="PF00109">
    <property type="entry name" value="ketoacyl-synt"/>
    <property type="match status" value="1"/>
</dbReference>
<name>A0A1H0X4Z6_9PSEU</name>
<dbReference type="InterPro" id="IPR050091">
    <property type="entry name" value="PKS_NRPS_Biosynth_Enz"/>
</dbReference>
<dbReference type="SUPFAM" id="SSF55048">
    <property type="entry name" value="Probable ACP-binding domain of malonyl-CoA ACP transacylase"/>
    <property type="match status" value="1"/>
</dbReference>
<evidence type="ECO:0000259" key="8">
    <source>
        <dbReference type="PROSITE" id="PS50075"/>
    </source>
</evidence>
<accession>A0A1H0X4Z6</accession>
<dbReference type="SMART" id="SM00822">
    <property type="entry name" value="PKS_KR"/>
    <property type="match status" value="1"/>
</dbReference>
<evidence type="ECO:0000256" key="6">
    <source>
        <dbReference type="ARBA" id="ARBA00023315"/>
    </source>
</evidence>
<keyword evidence="5" id="KW-0511">Multifunctional enzyme</keyword>
<dbReference type="Pfam" id="PF08659">
    <property type="entry name" value="KR"/>
    <property type="match status" value="1"/>
</dbReference>
<protein>
    <submittedName>
        <fullName evidence="11">Acyl transferase domain-containing protein</fullName>
    </submittedName>
</protein>
<dbReference type="CDD" id="cd00833">
    <property type="entry name" value="PKS"/>
    <property type="match status" value="1"/>
</dbReference>
<gene>
    <name evidence="11" type="ORF">SAMN05421507_13216</name>
</gene>
<evidence type="ECO:0000313" key="11">
    <source>
        <dbReference type="EMBL" id="SDP97546.1"/>
    </source>
</evidence>
<dbReference type="Pfam" id="PF16197">
    <property type="entry name" value="KAsynt_C_assoc"/>
    <property type="match status" value="1"/>
</dbReference>
<feature type="region of interest" description="C-terminal hotdog fold" evidence="7">
    <location>
        <begin position="1097"/>
        <end position="1231"/>
    </location>
</feature>
<keyword evidence="1" id="KW-0596">Phosphopantetheine</keyword>
<dbReference type="SMART" id="SM00825">
    <property type="entry name" value="PKS_KS"/>
    <property type="match status" value="1"/>
</dbReference>
<dbReference type="InterPro" id="IPR057326">
    <property type="entry name" value="KR_dom"/>
</dbReference>
<dbReference type="Gene3D" id="3.30.70.3290">
    <property type="match status" value="1"/>
</dbReference>
<keyword evidence="4" id="KW-0677">Repeat</keyword>
<dbReference type="InterPro" id="IPR016036">
    <property type="entry name" value="Malonyl_transacylase_ACP-bd"/>
</dbReference>
<dbReference type="SMART" id="SM00827">
    <property type="entry name" value="PKS_AT"/>
    <property type="match status" value="1"/>
</dbReference>
<dbReference type="PROSITE" id="PS00606">
    <property type="entry name" value="KS3_1"/>
    <property type="match status" value="1"/>
</dbReference>
<dbReference type="InterPro" id="IPR014030">
    <property type="entry name" value="Ketoacyl_synth_N"/>
</dbReference>
<dbReference type="Pfam" id="PF00550">
    <property type="entry name" value="PP-binding"/>
    <property type="match status" value="1"/>
</dbReference>
<dbReference type="GO" id="GO:0004312">
    <property type="term" value="F:fatty acid synthase activity"/>
    <property type="evidence" value="ECO:0007669"/>
    <property type="project" value="TreeGrafter"/>
</dbReference>
<dbReference type="SMART" id="SM00826">
    <property type="entry name" value="PKS_DH"/>
    <property type="match status" value="1"/>
</dbReference>
<dbReference type="CDD" id="cd08956">
    <property type="entry name" value="KR_3_FAS_SDR_x"/>
    <property type="match status" value="1"/>
</dbReference>
<dbReference type="InterPro" id="IPR049900">
    <property type="entry name" value="PKS_mFAS_DH"/>
</dbReference>
<dbReference type="Gene3D" id="3.40.366.10">
    <property type="entry name" value="Malonyl-Coenzyme A Acyl Carrier Protein, domain 2"/>
    <property type="match status" value="1"/>
</dbReference>
<feature type="domain" description="PKS/mFAS DH" evidence="10">
    <location>
        <begin position="967"/>
        <end position="1231"/>
    </location>
</feature>
<dbReference type="PROSITE" id="PS00012">
    <property type="entry name" value="PHOSPHOPANTETHEINE"/>
    <property type="match status" value="1"/>
</dbReference>
<dbReference type="InterPro" id="IPR032821">
    <property type="entry name" value="PKS_assoc"/>
</dbReference>
<evidence type="ECO:0000259" key="10">
    <source>
        <dbReference type="PROSITE" id="PS52019"/>
    </source>
</evidence>
<dbReference type="FunFam" id="1.10.1200.10:FF:000007">
    <property type="entry name" value="Probable polyketide synthase pks17"/>
    <property type="match status" value="1"/>
</dbReference>
<keyword evidence="6" id="KW-0012">Acyltransferase</keyword>
<dbReference type="GO" id="GO:0004315">
    <property type="term" value="F:3-oxoacyl-[acyl-carrier-protein] synthase activity"/>
    <property type="evidence" value="ECO:0007669"/>
    <property type="project" value="InterPro"/>
</dbReference>
<dbReference type="InterPro" id="IPR020807">
    <property type="entry name" value="PKS_DH"/>
</dbReference>
<reference evidence="12" key="1">
    <citation type="submission" date="2016-10" db="EMBL/GenBank/DDBJ databases">
        <authorList>
            <person name="Varghese N."/>
            <person name="Submissions S."/>
        </authorList>
    </citation>
    <scope>NUCLEOTIDE SEQUENCE [LARGE SCALE GENOMIC DNA]</scope>
    <source>
        <strain evidence="12">CGMCC 4.6609</strain>
    </source>
</reference>
<dbReference type="InterPro" id="IPR018201">
    <property type="entry name" value="Ketoacyl_synth_AS"/>
</dbReference>
<dbReference type="Gene3D" id="3.40.50.720">
    <property type="entry name" value="NAD(P)-binding Rossmann-like Domain"/>
    <property type="match status" value="1"/>
</dbReference>
<proteinExistence type="predicted"/>
<keyword evidence="2" id="KW-0597">Phosphoprotein</keyword>
<feature type="active site" description="Proton acceptor; for dehydratase activity" evidence="7">
    <location>
        <position position="998"/>
    </location>
</feature>